<reference evidence="1" key="1">
    <citation type="submission" date="2021-06" db="EMBL/GenBank/DDBJ databases">
        <authorList>
            <person name="Kallberg Y."/>
            <person name="Tangrot J."/>
            <person name="Rosling A."/>
        </authorList>
    </citation>
    <scope>NUCLEOTIDE SEQUENCE</scope>
    <source>
        <strain evidence="1">MA453B</strain>
    </source>
</reference>
<dbReference type="EMBL" id="CAJVPY010028293">
    <property type="protein sequence ID" value="CAG8792429.1"/>
    <property type="molecule type" value="Genomic_DNA"/>
</dbReference>
<gene>
    <name evidence="1" type="ORF">DERYTH_LOCUS21698</name>
</gene>
<organism evidence="1 2">
    <name type="scientific">Dentiscutata erythropus</name>
    <dbReference type="NCBI Taxonomy" id="1348616"/>
    <lineage>
        <taxon>Eukaryota</taxon>
        <taxon>Fungi</taxon>
        <taxon>Fungi incertae sedis</taxon>
        <taxon>Mucoromycota</taxon>
        <taxon>Glomeromycotina</taxon>
        <taxon>Glomeromycetes</taxon>
        <taxon>Diversisporales</taxon>
        <taxon>Gigasporaceae</taxon>
        <taxon>Dentiscutata</taxon>
    </lineage>
</organism>
<proteinExistence type="predicted"/>
<feature type="non-terminal residue" evidence="1">
    <location>
        <position position="54"/>
    </location>
</feature>
<dbReference type="AlphaFoldDB" id="A0A9N9P5S0"/>
<keyword evidence="2" id="KW-1185">Reference proteome</keyword>
<evidence type="ECO:0000313" key="1">
    <source>
        <dbReference type="EMBL" id="CAG8792429.1"/>
    </source>
</evidence>
<sequence>MPSRNLLSYFELVQYLYIRKAAARQDSHSYKENQYTMGTTTSKKKRDPCIVDTA</sequence>
<evidence type="ECO:0000313" key="2">
    <source>
        <dbReference type="Proteomes" id="UP000789405"/>
    </source>
</evidence>
<protein>
    <submittedName>
        <fullName evidence="1">27432_t:CDS:1</fullName>
    </submittedName>
</protein>
<dbReference type="Proteomes" id="UP000789405">
    <property type="component" value="Unassembled WGS sequence"/>
</dbReference>
<accession>A0A9N9P5S0</accession>
<comment type="caution">
    <text evidence="1">The sequence shown here is derived from an EMBL/GenBank/DDBJ whole genome shotgun (WGS) entry which is preliminary data.</text>
</comment>
<name>A0A9N9P5S0_9GLOM</name>